<evidence type="ECO:0000313" key="11">
    <source>
        <dbReference type="Proteomes" id="UP000429523"/>
    </source>
</evidence>
<evidence type="ECO:0000313" key="20">
    <source>
        <dbReference type="Proteomes" id="UP000488956"/>
    </source>
</evidence>
<evidence type="ECO:0000313" key="8">
    <source>
        <dbReference type="EMBL" id="KAE9235217.1"/>
    </source>
</evidence>
<evidence type="ECO:0000313" key="1">
    <source>
        <dbReference type="EMBL" id="KAE8938795.1"/>
    </source>
</evidence>
<evidence type="ECO:0000313" key="19">
    <source>
        <dbReference type="Proteomes" id="UP000486351"/>
    </source>
</evidence>
<evidence type="ECO:0000313" key="2">
    <source>
        <dbReference type="EMBL" id="KAE9012017.1"/>
    </source>
</evidence>
<dbReference type="Proteomes" id="UP000429523">
    <property type="component" value="Unassembled WGS sequence"/>
</dbReference>
<dbReference type="EMBL" id="QXFY01000024">
    <property type="protein sequence ID" value="KAE9361417.1"/>
    <property type="molecule type" value="Genomic_DNA"/>
</dbReference>
<dbReference type="EMBL" id="QXFX01000452">
    <property type="protein sequence ID" value="KAE9115174.1"/>
    <property type="molecule type" value="Genomic_DNA"/>
</dbReference>
<dbReference type="Proteomes" id="UP000433483">
    <property type="component" value="Unassembled WGS sequence"/>
</dbReference>
<dbReference type="Proteomes" id="UP000488956">
    <property type="component" value="Unassembled WGS sequence"/>
</dbReference>
<dbReference type="EMBL" id="QXGE01000468">
    <property type="protein sequence ID" value="KAE9311620.1"/>
    <property type="molecule type" value="Genomic_DNA"/>
</dbReference>
<evidence type="ECO:0000313" key="12">
    <source>
        <dbReference type="Proteomes" id="UP000433483"/>
    </source>
</evidence>
<dbReference type="EMBL" id="QXGC01000444">
    <property type="protein sequence ID" value="KAE9235217.1"/>
    <property type="molecule type" value="Genomic_DNA"/>
</dbReference>
<protein>
    <submittedName>
        <fullName evidence="1">Uncharacterized protein</fullName>
    </submittedName>
</protein>
<sequence length="63" mass="6514">MMPAQAVVAGVFMPLTIAYGGRLGGSGPSSRAAMLLGPVGSRRSARSRSSASNRLDQVFNMIC</sequence>
<accession>A0A6A3EZD3</accession>
<evidence type="ECO:0000313" key="7">
    <source>
        <dbReference type="EMBL" id="KAE9234766.1"/>
    </source>
</evidence>
<dbReference type="Proteomes" id="UP000441208">
    <property type="component" value="Unassembled WGS sequence"/>
</dbReference>
<evidence type="ECO:0000313" key="14">
    <source>
        <dbReference type="Proteomes" id="UP000440367"/>
    </source>
</evidence>
<evidence type="ECO:0000313" key="5">
    <source>
        <dbReference type="EMBL" id="KAE9145581.1"/>
    </source>
</evidence>
<evidence type="ECO:0000313" key="10">
    <source>
        <dbReference type="EMBL" id="KAE9361417.1"/>
    </source>
</evidence>
<dbReference type="Proteomes" id="UP000486351">
    <property type="component" value="Unassembled WGS sequence"/>
</dbReference>
<organism evidence="1 11">
    <name type="scientific">Phytophthora fragariae</name>
    <dbReference type="NCBI Taxonomy" id="53985"/>
    <lineage>
        <taxon>Eukaryota</taxon>
        <taxon>Sar</taxon>
        <taxon>Stramenopiles</taxon>
        <taxon>Oomycota</taxon>
        <taxon>Peronosporomycetes</taxon>
        <taxon>Peronosporales</taxon>
        <taxon>Peronosporaceae</taxon>
        <taxon>Phytophthora</taxon>
    </lineage>
</organism>
<evidence type="ECO:0000313" key="16">
    <source>
        <dbReference type="Proteomes" id="UP000441208"/>
    </source>
</evidence>
<evidence type="ECO:0000313" key="9">
    <source>
        <dbReference type="EMBL" id="KAE9311620.1"/>
    </source>
</evidence>
<dbReference type="Proteomes" id="UP000440732">
    <property type="component" value="Unassembled WGS sequence"/>
</dbReference>
<dbReference type="Proteomes" id="UP000476176">
    <property type="component" value="Unassembled WGS sequence"/>
</dbReference>
<gene>
    <name evidence="9" type="ORF">PF001_g9635</name>
    <name evidence="7" type="ORF">PF002_g11706</name>
    <name evidence="8" type="ORF">PF004_g9173</name>
    <name evidence="6" type="ORF">PF005_g10369</name>
    <name evidence="5" type="ORF">PF006_g9583</name>
    <name evidence="3" type="ORF">PF007_g10586</name>
    <name evidence="10" type="ORF">PF008_g1055</name>
    <name evidence="1" type="ORF">PF009_g11341</name>
    <name evidence="4" type="ORF">PF010_g9427</name>
    <name evidence="2" type="ORF">PF011_g9110</name>
</gene>
<evidence type="ECO:0000313" key="13">
    <source>
        <dbReference type="Proteomes" id="UP000437068"/>
    </source>
</evidence>
<dbReference type="EMBL" id="QXGD01000543">
    <property type="protein sequence ID" value="KAE9234766.1"/>
    <property type="molecule type" value="Genomic_DNA"/>
</dbReference>
<dbReference type="AlphaFoldDB" id="A0A6A3EZD3"/>
<dbReference type="Proteomes" id="UP000460718">
    <property type="component" value="Unassembled WGS sequence"/>
</dbReference>
<evidence type="ECO:0000313" key="3">
    <source>
        <dbReference type="EMBL" id="KAE9113887.1"/>
    </source>
</evidence>
<dbReference type="EMBL" id="QXGA01000462">
    <property type="protein sequence ID" value="KAE9145581.1"/>
    <property type="molecule type" value="Genomic_DNA"/>
</dbReference>
<evidence type="ECO:0000313" key="18">
    <source>
        <dbReference type="Proteomes" id="UP000476176"/>
    </source>
</evidence>
<keyword evidence="12" id="KW-1185">Reference proteome</keyword>
<proteinExistence type="predicted"/>
<dbReference type="Proteomes" id="UP000437068">
    <property type="component" value="Unassembled WGS sequence"/>
</dbReference>
<dbReference type="EMBL" id="QXFZ01000504">
    <property type="protein sequence ID" value="KAE9113887.1"/>
    <property type="molecule type" value="Genomic_DNA"/>
</dbReference>
<comment type="caution">
    <text evidence="1">The sequence shown here is derived from an EMBL/GenBank/DDBJ whole genome shotgun (WGS) entry which is preliminary data.</text>
</comment>
<evidence type="ECO:0000313" key="4">
    <source>
        <dbReference type="EMBL" id="KAE9115174.1"/>
    </source>
</evidence>
<evidence type="ECO:0000313" key="6">
    <source>
        <dbReference type="EMBL" id="KAE9212997.1"/>
    </source>
</evidence>
<dbReference type="EMBL" id="QXGB01000491">
    <property type="protein sequence ID" value="KAE9212997.1"/>
    <property type="molecule type" value="Genomic_DNA"/>
</dbReference>
<name>A0A6A3EZD3_9STRA</name>
<evidence type="ECO:0000313" key="15">
    <source>
        <dbReference type="Proteomes" id="UP000440732"/>
    </source>
</evidence>
<dbReference type="Proteomes" id="UP000440367">
    <property type="component" value="Unassembled WGS sequence"/>
</dbReference>
<dbReference type="EMBL" id="QXGF01000534">
    <property type="protein sequence ID" value="KAE8938795.1"/>
    <property type="molecule type" value="Genomic_DNA"/>
</dbReference>
<dbReference type="EMBL" id="QXFW01000444">
    <property type="protein sequence ID" value="KAE9012017.1"/>
    <property type="molecule type" value="Genomic_DNA"/>
</dbReference>
<reference evidence="11 12" key="1">
    <citation type="submission" date="2018-08" db="EMBL/GenBank/DDBJ databases">
        <title>Genomic investigation of the strawberry pathogen Phytophthora fragariae indicates pathogenicity is determined by transcriptional variation in three key races.</title>
        <authorList>
            <person name="Adams T.M."/>
            <person name="Armitage A.D."/>
            <person name="Sobczyk M.K."/>
            <person name="Bates H.J."/>
            <person name="Dunwell J.M."/>
            <person name="Nellist C.F."/>
            <person name="Harrison R.J."/>
        </authorList>
    </citation>
    <scope>NUCLEOTIDE SEQUENCE [LARGE SCALE GENOMIC DNA]</scope>
    <source>
        <strain evidence="9 13">A4</strain>
        <strain evidence="7 14">BC-1</strain>
        <strain evidence="8 18">BC-23</strain>
        <strain evidence="6 12">NOV-27</strain>
        <strain evidence="5 15">NOV-5</strain>
        <strain evidence="3 16">NOV-71</strain>
        <strain evidence="10 19">NOV-77</strain>
        <strain evidence="1 11">NOV-9</strain>
        <strain evidence="4 20">ONT-3</strain>
        <strain evidence="2 17">SCRP245</strain>
    </source>
</reference>
<evidence type="ECO:0000313" key="17">
    <source>
        <dbReference type="Proteomes" id="UP000460718"/>
    </source>
</evidence>